<reference evidence="2" key="1">
    <citation type="journal article" date="2022" name="Int. J. Syst. Evol. Microbiol.">
        <title>Apilactobacillus apisilvae sp. nov., Nicolia spurrieriana gen. nov. sp. nov., Bombilactobacillus folatiphilus sp. nov. and Bombilactobacillus thymidiniphilus sp. nov., four new lactic acid bacterial isolates from stingless bees Tetragonula carbonaria and Austroplebeia australis.</title>
        <authorList>
            <person name="Oliphant S.A."/>
            <person name="Watson-Haigh N.S."/>
            <person name="Sumby K.M."/>
            <person name="Gardner J."/>
            <person name="Groom S."/>
            <person name="Jiranek V."/>
        </authorList>
    </citation>
    <scope>NUCLEOTIDE SEQUENCE</scope>
    <source>
        <strain evidence="2">SGEP1_A5</strain>
    </source>
</reference>
<dbReference type="EMBL" id="CP093360">
    <property type="protein sequence ID" value="UQS86098.1"/>
    <property type="molecule type" value="Genomic_DNA"/>
</dbReference>
<dbReference type="Pfam" id="PF13240">
    <property type="entry name" value="Zn_Ribbon_1"/>
    <property type="match status" value="1"/>
</dbReference>
<keyword evidence="3" id="KW-1185">Reference proteome</keyword>
<dbReference type="KEGG" id="lbe:MOO44_00190"/>
<accession>A0A976X4M7</accession>
<geneLocation type="plasmid" evidence="2 3">
    <name>p1unnamed</name>
</geneLocation>
<protein>
    <submittedName>
        <fullName evidence="2">Zinc ribbon domain-containing protein</fullName>
    </submittedName>
</protein>
<keyword evidence="2" id="KW-0614">Plasmid</keyword>
<proteinExistence type="predicted"/>
<evidence type="ECO:0000313" key="2">
    <source>
        <dbReference type="EMBL" id="UQS86098.1"/>
    </source>
</evidence>
<evidence type="ECO:0000259" key="1">
    <source>
        <dbReference type="Pfam" id="PF13240"/>
    </source>
</evidence>
<name>A0A976X4M7_9LACO</name>
<dbReference type="AlphaFoldDB" id="A0A976X4M7"/>
<organism evidence="2 3">
    <name type="scientific">Nicoliella spurrieriana</name>
    <dbReference type="NCBI Taxonomy" id="2925830"/>
    <lineage>
        <taxon>Bacteria</taxon>
        <taxon>Bacillati</taxon>
        <taxon>Bacillota</taxon>
        <taxon>Bacilli</taxon>
        <taxon>Lactobacillales</taxon>
        <taxon>Lactobacillaceae</taxon>
        <taxon>Nicoliella</taxon>
    </lineage>
</organism>
<sequence length="202" mass="22490">MNNKKCPECGTQVNANDEFCPNCGFSFKLVNAIGAGDQSTIDGIKYNLNAKVPEIIASGLNEDIKPTQVAAYKRSMGFANRTDNILFAQNYDKHKSLSLIWDLLDAKSYILSFEHDGILFIGLGIAGQFTGKNAYLSDSEIKEFDFRYGFGKRVITIRSTRGLLKLTCPSTIKLNTLQKQNLANLGELTDQYNIWVDEKNGN</sequence>
<dbReference type="InterPro" id="IPR026870">
    <property type="entry name" value="Zinc_ribbon_dom"/>
</dbReference>
<evidence type="ECO:0000313" key="3">
    <source>
        <dbReference type="Proteomes" id="UP000831181"/>
    </source>
</evidence>
<gene>
    <name evidence="2" type="ORF">MOO44_00190</name>
</gene>
<dbReference type="Proteomes" id="UP000831181">
    <property type="component" value="Plasmid p1unnamed"/>
</dbReference>
<feature type="domain" description="Zinc-ribbon" evidence="1">
    <location>
        <begin position="5"/>
        <end position="26"/>
    </location>
</feature>
<dbReference type="RefSeq" id="WP_260115905.1">
    <property type="nucleotide sequence ID" value="NZ_CP093360.1"/>
</dbReference>